<dbReference type="InterPro" id="IPR045666">
    <property type="entry name" value="OpdA_N"/>
</dbReference>
<accession>A0A0A5HU31</accession>
<dbReference type="Gene3D" id="1.20.1050.40">
    <property type="entry name" value="Endopeptidase. Chain P, domain 1"/>
    <property type="match status" value="1"/>
</dbReference>
<sequence length="680" mass="76963">MSNPLLTFPDLPPFSQIKPEHVKPAVEQAIEACRAKIGSVLENNTAPSWENVVAPIEEVDDHLSRIWSPVSHMNSVVNSDELREAYESCLPLLSEYGTWVGQHKGLFEAYKAIKASDAFAKLSQAQQKTITDSLRDFELSGIGLPADEQHRYGEISKRMSELGSKFSNNVLDATMGWTKHVADEKELAGMPESALAAAKAAAEAKELEGYLLTLDIPSYLPVMTYCDNQELRKELYEAYVTRASDRGPKAGEWDNTEIINEQLKLRHEIARMLGFNTYSEKSLATKMAENTSQVLGFLNDLASKAKPQGEREVEELRQFAKAEFGVEELNLWDIAYYSEKQKQHLFQISDEELRPYFPESKAVSGLFEVLKRVFGMTVQEREGVDTWHESVRFFDIFDADNNLRGSFYLDLYAREHKRGGAWMDECRVRRINAQGELQSPVAYLTCNFNRPVGDKPALFTHDEVVTLFHEFGHGIHHMLTQVDTGAVSGINGVPWDAVELPSQFLENWCWEEEALAFISGHFETGEPLPKEMLDKMLAAKNFQSAMFILRQLEFGLFDFTLHTEFDPEVGPRVLETLAEVKSKVAVLPSLEWNRFSHSFSHIFAGGYSAGYYSYLWAEVLSSDAFSRFEEEGIFNAETGQSFLNNILEMGGSEEPMELFKRFRGREPQIDALLRHSGISA</sequence>
<dbReference type="GO" id="GO:0005829">
    <property type="term" value="C:cytosol"/>
    <property type="evidence" value="ECO:0007669"/>
    <property type="project" value="UniProtKB-ARBA"/>
</dbReference>
<dbReference type="FunFam" id="3.40.390.10:FF:000009">
    <property type="entry name" value="Oligopeptidase A"/>
    <property type="match status" value="1"/>
</dbReference>
<keyword evidence="2 9" id="KW-0645">Protease</keyword>
<dbReference type="EC" id="3.4.24.70" evidence="8"/>
<dbReference type="PANTHER" id="PTHR11804:SF84">
    <property type="entry name" value="SACCHAROLYSIN"/>
    <property type="match status" value="1"/>
</dbReference>
<proteinExistence type="inferred from homology"/>
<dbReference type="GO" id="GO:0006508">
    <property type="term" value="P:proteolysis"/>
    <property type="evidence" value="ECO:0007669"/>
    <property type="project" value="UniProtKB-KW"/>
</dbReference>
<dbReference type="CDD" id="cd06456">
    <property type="entry name" value="M3A_DCP"/>
    <property type="match status" value="1"/>
</dbReference>
<dbReference type="GO" id="GO:0004222">
    <property type="term" value="F:metalloendopeptidase activity"/>
    <property type="evidence" value="ECO:0007669"/>
    <property type="project" value="UniProtKB-EC"/>
</dbReference>
<reference evidence="12 13" key="1">
    <citation type="submission" date="2014-10" db="EMBL/GenBank/DDBJ databases">
        <title>Genome sequencing of Vibrio sinaloensis T08.</title>
        <authorList>
            <person name="Chan K.-G."/>
            <person name="Mohamad N.I."/>
        </authorList>
    </citation>
    <scope>NUCLEOTIDE SEQUENCE [LARGE SCALE GENOMIC DNA]</scope>
    <source>
        <strain evidence="12 13">T08</strain>
    </source>
</reference>
<keyword evidence="6 9" id="KW-0482">Metalloprotease</keyword>
<dbReference type="STRING" id="379097.SE23_09435"/>
<evidence type="ECO:0000256" key="9">
    <source>
        <dbReference type="RuleBase" id="RU003435"/>
    </source>
</evidence>
<dbReference type="NCBIfam" id="NF008159">
    <property type="entry name" value="PRK10911.1"/>
    <property type="match status" value="1"/>
</dbReference>
<keyword evidence="4 9" id="KW-0378">Hydrolase</keyword>
<dbReference type="InterPro" id="IPR024077">
    <property type="entry name" value="Neurolysin/TOP_dom2"/>
</dbReference>
<dbReference type="GO" id="GO:0006518">
    <property type="term" value="P:peptide metabolic process"/>
    <property type="evidence" value="ECO:0007669"/>
    <property type="project" value="TreeGrafter"/>
</dbReference>
<dbReference type="InterPro" id="IPR034005">
    <property type="entry name" value="M3A_DCP"/>
</dbReference>
<dbReference type="FunFam" id="1.20.1050.40:FF:000002">
    <property type="entry name" value="Oligopeptidase A"/>
    <property type="match status" value="1"/>
</dbReference>
<dbReference type="EMBL" id="JRWP01000058">
    <property type="protein sequence ID" value="KGY06984.1"/>
    <property type="molecule type" value="Genomic_DNA"/>
</dbReference>
<evidence type="ECO:0000259" key="11">
    <source>
        <dbReference type="Pfam" id="PF19310"/>
    </source>
</evidence>
<feature type="domain" description="Oligopeptidase A N-terminal" evidence="11">
    <location>
        <begin position="40"/>
        <end position="148"/>
    </location>
</feature>
<dbReference type="Proteomes" id="UP000030451">
    <property type="component" value="Unassembled WGS sequence"/>
</dbReference>
<evidence type="ECO:0000256" key="7">
    <source>
        <dbReference type="ARBA" id="ARBA00024603"/>
    </source>
</evidence>
<dbReference type="SUPFAM" id="SSF55486">
    <property type="entry name" value="Metalloproteases ('zincins'), catalytic domain"/>
    <property type="match status" value="1"/>
</dbReference>
<dbReference type="InterPro" id="IPR024080">
    <property type="entry name" value="Neurolysin/TOP_N"/>
</dbReference>
<comment type="caution">
    <text evidence="12">The sequence shown here is derived from an EMBL/GenBank/DDBJ whole genome shotgun (WGS) entry which is preliminary data.</text>
</comment>
<evidence type="ECO:0000256" key="5">
    <source>
        <dbReference type="ARBA" id="ARBA00022833"/>
    </source>
</evidence>
<comment type="similarity">
    <text evidence="1 9">Belongs to the peptidase M3 family.</text>
</comment>
<dbReference type="Pfam" id="PF01432">
    <property type="entry name" value="Peptidase_M3"/>
    <property type="match status" value="1"/>
</dbReference>
<evidence type="ECO:0000259" key="10">
    <source>
        <dbReference type="Pfam" id="PF01432"/>
    </source>
</evidence>
<dbReference type="RefSeq" id="WP_038193122.1">
    <property type="nucleotide sequence ID" value="NZ_JRWP01000058.1"/>
</dbReference>
<evidence type="ECO:0000256" key="4">
    <source>
        <dbReference type="ARBA" id="ARBA00022801"/>
    </source>
</evidence>
<dbReference type="AlphaFoldDB" id="A0A0A5HU31"/>
<dbReference type="InterPro" id="IPR001567">
    <property type="entry name" value="Pept_M3A_M3B_dom"/>
</dbReference>
<evidence type="ECO:0000256" key="3">
    <source>
        <dbReference type="ARBA" id="ARBA00022723"/>
    </source>
</evidence>
<keyword evidence="3 9" id="KW-0479">Metal-binding</keyword>
<dbReference type="InterPro" id="IPR045090">
    <property type="entry name" value="Pept_M3A_M3B"/>
</dbReference>
<dbReference type="OrthoDB" id="9773538at2"/>
<dbReference type="MEROPS" id="M03.004"/>
<dbReference type="InterPro" id="IPR024079">
    <property type="entry name" value="MetalloPept_cat_dom_sf"/>
</dbReference>
<name>A0A0A5HU31_PHOS4</name>
<evidence type="ECO:0000256" key="2">
    <source>
        <dbReference type="ARBA" id="ARBA00022670"/>
    </source>
</evidence>
<dbReference type="Pfam" id="PF19310">
    <property type="entry name" value="TOP_N"/>
    <property type="match status" value="1"/>
</dbReference>
<protein>
    <recommendedName>
        <fullName evidence="8">oligopeptidase A</fullName>
        <ecNumber evidence="8">3.4.24.70</ecNumber>
    </recommendedName>
</protein>
<evidence type="ECO:0000313" key="13">
    <source>
        <dbReference type="Proteomes" id="UP000030451"/>
    </source>
</evidence>
<comment type="cofactor">
    <cofactor evidence="9">
        <name>Zn(2+)</name>
        <dbReference type="ChEBI" id="CHEBI:29105"/>
    </cofactor>
    <text evidence="9">Binds 1 zinc ion.</text>
</comment>
<evidence type="ECO:0000256" key="6">
    <source>
        <dbReference type="ARBA" id="ARBA00023049"/>
    </source>
</evidence>
<dbReference type="PANTHER" id="PTHR11804">
    <property type="entry name" value="PROTEASE M3 THIMET OLIGOPEPTIDASE-RELATED"/>
    <property type="match status" value="1"/>
</dbReference>
<dbReference type="Gene3D" id="1.10.1370.10">
    <property type="entry name" value="Neurolysin, domain 3"/>
    <property type="match status" value="1"/>
</dbReference>
<evidence type="ECO:0000313" key="12">
    <source>
        <dbReference type="EMBL" id="KGY06984.1"/>
    </source>
</evidence>
<gene>
    <name evidence="12" type="ORF">NM06_19445</name>
</gene>
<feature type="domain" description="Peptidase M3A/M3B catalytic" evidence="10">
    <location>
        <begin position="222"/>
        <end position="677"/>
    </location>
</feature>
<evidence type="ECO:0000256" key="8">
    <source>
        <dbReference type="ARBA" id="ARBA00026100"/>
    </source>
</evidence>
<comment type="catalytic activity">
    <reaction evidence="7">
        <text>Hydrolysis of oligopeptides, with broad specificity. Gly or Ala commonly occur as P1 or P1' residues, but more distant residues are also important, as is shown by the fact that Z-Gly-Pro-Gly-|-Gly-Pro-Ala is cleaved, but not Z-(Gly)(5).</text>
        <dbReference type="EC" id="3.4.24.70"/>
    </reaction>
</comment>
<dbReference type="GO" id="GO:0046872">
    <property type="term" value="F:metal ion binding"/>
    <property type="evidence" value="ECO:0007669"/>
    <property type="project" value="UniProtKB-UniRule"/>
</dbReference>
<keyword evidence="5 9" id="KW-0862">Zinc</keyword>
<evidence type="ECO:0000256" key="1">
    <source>
        <dbReference type="ARBA" id="ARBA00006040"/>
    </source>
</evidence>
<organism evidence="12 13">
    <name type="scientific">Photobacterium sp. (strain ATCC 43367)</name>
    <dbReference type="NCBI Taxonomy" id="379097"/>
    <lineage>
        <taxon>Bacteria</taxon>
        <taxon>Pseudomonadati</taxon>
        <taxon>Pseudomonadota</taxon>
        <taxon>Gammaproteobacteria</taxon>
        <taxon>Vibrionales</taxon>
        <taxon>Vibrionaceae</taxon>
        <taxon>Vibrio</taxon>
        <taxon>Vibrio oreintalis group</taxon>
    </lineage>
</organism>
<dbReference type="Gene3D" id="3.40.390.10">
    <property type="entry name" value="Collagenase (Catalytic Domain)"/>
    <property type="match status" value="1"/>
</dbReference>